<dbReference type="InterPro" id="IPR036411">
    <property type="entry name" value="TorD-like_sf"/>
</dbReference>
<organism evidence="2 3">
    <name type="scientific">Marimonas arenosa</name>
    <dbReference type="NCBI Taxonomy" id="1795305"/>
    <lineage>
        <taxon>Bacteria</taxon>
        <taxon>Pseudomonadati</taxon>
        <taxon>Pseudomonadota</taxon>
        <taxon>Alphaproteobacteria</taxon>
        <taxon>Rhodobacterales</taxon>
        <taxon>Paracoccaceae</taxon>
        <taxon>Marimonas</taxon>
    </lineage>
</organism>
<dbReference type="SUPFAM" id="SSF89155">
    <property type="entry name" value="TorD-like"/>
    <property type="match status" value="1"/>
</dbReference>
<reference evidence="2" key="1">
    <citation type="submission" date="2022-07" db="EMBL/GenBank/DDBJ databases">
        <authorList>
            <person name="Otstavnykh N."/>
            <person name="Isaeva M."/>
            <person name="Bystritskaya E."/>
        </authorList>
    </citation>
    <scope>NUCLEOTIDE SEQUENCE</scope>
    <source>
        <strain evidence="2">KCTC 52189</strain>
    </source>
</reference>
<keyword evidence="1" id="KW-0143">Chaperone</keyword>
<dbReference type="AlphaFoldDB" id="A0AAE3WGN3"/>
<dbReference type="Pfam" id="PF02613">
    <property type="entry name" value="Nitrate_red_del"/>
    <property type="match status" value="1"/>
</dbReference>
<name>A0AAE3WGN3_9RHOB</name>
<accession>A0AAE3WGN3</accession>
<dbReference type="PANTHER" id="PTHR34227:SF1">
    <property type="entry name" value="DIMETHYL SULFOXIDE REDUCTASE CHAPERONE-RELATED"/>
    <property type="match status" value="1"/>
</dbReference>
<protein>
    <submittedName>
        <fullName evidence="2">Molecular chaperone TorD family protein</fullName>
    </submittedName>
</protein>
<dbReference type="EMBL" id="JANHAX010000007">
    <property type="protein sequence ID" value="MDQ2092183.1"/>
    <property type="molecule type" value="Genomic_DNA"/>
</dbReference>
<dbReference type="Gene3D" id="1.10.3480.10">
    <property type="entry name" value="TorD-like"/>
    <property type="match status" value="1"/>
</dbReference>
<evidence type="ECO:0000256" key="1">
    <source>
        <dbReference type="ARBA" id="ARBA00023186"/>
    </source>
</evidence>
<dbReference type="Proteomes" id="UP001226762">
    <property type="component" value="Unassembled WGS sequence"/>
</dbReference>
<sequence>MTAEAEIGEEDHLRADLYALLSGLLSAPPDAATLDQLAGIQGDESELGQNIALLARMAGNITPRDAEREYNALFIGLTRGELLPFASYYLTGFLNEKPLAVLRQDMTRLGIEKSGDHSEPEDHIATLLEIMAGLIRGQFAAPICLNVQKEFFTAHLKPWAEHFFSDLEKAKGSALYVPVGRIGRIFMEIEDQAFRMES</sequence>
<keyword evidence="3" id="KW-1185">Reference proteome</keyword>
<comment type="caution">
    <text evidence="2">The sequence shown here is derived from an EMBL/GenBank/DDBJ whole genome shotgun (WGS) entry which is preliminary data.</text>
</comment>
<dbReference type="PANTHER" id="PTHR34227">
    <property type="entry name" value="CHAPERONE PROTEIN YCDY"/>
    <property type="match status" value="1"/>
</dbReference>
<reference evidence="2" key="2">
    <citation type="submission" date="2023-02" db="EMBL/GenBank/DDBJ databases">
        <title>'Rhodoalgimonas zhirmunskyi' gen. nov., isolated from a red alga.</title>
        <authorList>
            <person name="Nedashkovskaya O.I."/>
            <person name="Otstavnykh N.Y."/>
            <person name="Bystritskaya E.P."/>
            <person name="Balabanova L.A."/>
            <person name="Isaeva M.P."/>
        </authorList>
    </citation>
    <scope>NUCLEOTIDE SEQUENCE</scope>
    <source>
        <strain evidence="2">KCTC 52189</strain>
    </source>
</reference>
<proteinExistence type="predicted"/>
<dbReference type="InterPro" id="IPR050289">
    <property type="entry name" value="TorD/DmsD_chaperones"/>
</dbReference>
<dbReference type="InterPro" id="IPR020945">
    <property type="entry name" value="DMSO/NO3_reduct_chaperone"/>
</dbReference>
<dbReference type="RefSeq" id="WP_306737484.1">
    <property type="nucleotide sequence ID" value="NZ_JANHAX010000007.1"/>
</dbReference>
<evidence type="ECO:0000313" key="2">
    <source>
        <dbReference type="EMBL" id="MDQ2092183.1"/>
    </source>
</evidence>
<evidence type="ECO:0000313" key="3">
    <source>
        <dbReference type="Proteomes" id="UP001226762"/>
    </source>
</evidence>
<gene>
    <name evidence="2" type="ORF">NO357_19950</name>
</gene>